<proteinExistence type="predicted"/>
<keyword evidence="1" id="KW-0175">Coiled coil</keyword>
<sequence>MGTKCEDAINIRINALRIVDDSPVSPRSELQDAISDFNQAVASAQLRGQRLVALLNDPDVVYKASEDELFKVRANVNRITKSAQSVTGTIDRSLVEIITSRTGPRGRRVDELLEFFSSQINDIARGELDNVDNGRESEGRVIEKCCIQAMRPSGTLDPSQYFAALSTEDPLWSCRPQFLGFRDLEGGRVASRYLSPDQSTSLQWPFQDVPRYLFRVYDSKSSGFNSDTVFASEHSSAQYGAPGRKLNILSLDDRSASGMLYNHLERKDCFNGSGSFNDGRKEDNLVSWTSSLMNAIQYAIWRSHVGHTPASNVYICAVDTRKFPQGQFARDMWLLETYAHPKSNWFRLENPEYDNGEYLSQGVIHHGGRSSVFSLRDLVSAGLYELYPEFAEPSAKDSWTNRVLELRVNWTEECRISDKRFDHACEIARGLLHEIDIWDAILLLLTFKKHHSTNWYNLWDASDMHSREPDEVRRFKALLKYTEDRVNSTLAQLNDLSEEEARKVAHLQNLALIKGILVMSEDIANGINDLNISGRRFRTQPRKSLNDAVHNFDETAVALSEQAATIAPLLCTENALKRGDAESICLVYNRGLQLARDSRLLIDSATPALVRQVICLDAQKSFAVDDLLEHFKKPIETITQRVIGTSGSEDILRKIAEECYHQAASPTGELNPDDYLATSKLVESKDQGENWNKFWARSLCNCPGGPTLFQPKEDSVCEDSATKPPKHMPRYLFRAYDDRSTGRNDEDIIASVLSKYDKANRQKIDIFSMDYQVASEMLHQHLVKDLFSGRGTDNLVSWSSSLMFVIQYANYRSCIGRSDRQDSVYICAVDTEKFPRGQFAQSKWLLQSFRNAQFTRGETRYRNLRLNRTEYDNGEYLSQGVVHLGGRSFTFSLQALTDAGLWDLYPAFNIRDAEPTAPVRISWSNYVLSLRESWNFGKETTRQEIDCAATIAKECFPDFNAYNITVLLLAFRQRKLSTGLLRTTIDEPVEVHRYVLLKLFEQLYKLQDT</sequence>
<dbReference type="Proteomes" id="UP000572754">
    <property type="component" value="Unassembled WGS sequence"/>
</dbReference>
<evidence type="ECO:0000313" key="3">
    <source>
        <dbReference type="EMBL" id="KAF5661558.1"/>
    </source>
</evidence>
<accession>A0A8H5T1V0</accession>
<feature type="domain" description="DUF7587" evidence="2">
    <location>
        <begin position="728"/>
        <end position="862"/>
    </location>
</feature>
<comment type="caution">
    <text evidence="3">The sequence shown here is derived from an EMBL/GenBank/DDBJ whole genome shotgun (WGS) entry which is preliminary data.</text>
</comment>
<dbReference type="AlphaFoldDB" id="A0A8H5T1V0"/>
<evidence type="ECO:0000256" key="1">
    <source>
        <dbReference type="SAM" id="Coils"/>
    </source>
</evidence>
<dbReference type="InterPro" id="IPR056009">
    <property type="entry name" value="DUF7587"/>
</dbReference>
<name>A0A8H5T1V0_FUSCI</name>
<dbReference type="EMBL" id="JAAQPE010000484">
    <property type="protein sequence ID" value="KAF5661558.1"/>
    <property type="molecule type" value="Genomic_DNA"/>
</dbReference>
<evidence type="ECO:0000259" key="2">
    <source>
        <dbReference type="Pfam" id="PF24494"/>
    </source>
</evidence>
<keyword evidence="4" id="KW-1185">Reference proteome</keyword>
<organism evidence="3 4">
    <name type="scientific">Fusarium circinatum</name>
    <name type="common">Pitch canker fungus</name>
    <name type="synonym">Gibberella circinata</name>
    <dbReference type="NCBI Taxonomy" id="48490"/>
    <lineage>
        <taxon>Eukaryota</taxon>
        <taxon>Fungi</taxon>
        <taxon>Dikarya</taxon>
        <taxon>Ascomycota</taxon>
        <taxon>Pezizomycotina</taxon>
        <taxon>Sordariomycetes</taxon>
        <taxon>Hypocreomycetidae</taxon>
        <taxon>Hypocreales</taxon>
        <taxon>Nectriaceae</taxon>
        <taxon>Fusarium</taxon>
        <taxon>Fusarium fujikuroi species complex</taxon>
    </lineage>
</organism>
<evidence type="ECO:0000313" key="4">
    <source>
        <dbReference type="Proteomes" id="UP000572754"/>
    </source>
</evidence>
<feature type="domain" description="DUF7587" evidence="2">
    <location>
        <begin position="209"/>
        <end position="364"/>
    </location>
</feature>
<feature type="coiled-coil region" evidence="1">
    <location>
        <begin position="479"/>
        <end position="510"/>
    </location>
</feature>
<reference evidence="4" key="1">
    <citation type="journal article" date="2020" name="BMC Genomics">
        <title>Correction to: Identification and distribution of gene clusters required for synthesis of sphingolipid metabolism inhibitors in diverse species of the filamentous fungus Fusarium.</title>
        <authorList>
            <person name="Kim H.S."/>
            <person name="Lohmar J.M."/>
            <person name="Busman M."/>
            <person name="Brown D.W."/>
            <person name="Naumann T.A."/>
            <person name="Divon H.H."/>
            <person name="Lysoe E."/>
            <person name="Uhlig S."/>
            <person name="Proctor R.H."/>
        </authorList>
    </citation>
    <scope>NUCLEOTIDE SEQUENCE [LARGE SCALE GENOMIC DNA]</scope>
    <source>
        <strain evidence="4">NRRL 25331</strain>
    </source>
</reference>
<reference evidence="3 4" key="2">
    <citation type="submission" date="2020-05" db="EMBL/GenBank/DDBJ databases">
        <title>Identification and distribution of gene clusters putatively required for synthesis of sphingolipid metabolism inhibitors in phylogenetically diverse species of the filamentous fungus Fusarium.</title>
        <authorList>
            <person name="Kim H.-S."/>
            <person name="Busman M."/>
            <person name="Brown D.W."/>
            <person name="Divon H."/>
            <person name="Uhlig S."/>
            <person name="Proctor R.H."/>
        </authorList>
    </citation>
    <scope>NUCLEOTIDE SEQUENCE [LARGE SCALE GENOMIC DNA]</scope>
    <source>
        <strain evidence="3 4">NRRL 25331</strain>
    </source>
</reference>
<protein>
    <recommendedName>
        <fullName evidence="2">DUF7587 domain-containing protein</fullName>
    </recommendedName>
</protein>
<gene>
    <name evidence="3" type="ORF">FCIRC_11798</name>
</gene>
<dbReference type="Pfam" id="PF24494">
    <property type="entry name" value="DUF7587"/>
    <property type="match status" value="2"/>
</dbReference>